<dbReference type="EMBL" id="DUHT01000003">
    <property type="protein sequence ID" value="HIH64060.1"/>
    <property type="molecule type" value="Genomic_DNA"/>
</dbReference>
<keyword evidence="2 5" id="KW-0812">Transmembrane</keyword>
<keyword evidence="6" id="KW-0808">Transferase</keyword>
<evidence type="ECO:0000256" key="4">
    <source>
        <dbReference type="ARBA" id="ARBA00023136"/>
    </source>
</evidence>
<comment type="subcellular location">
    <subcellularLocation>
        <location evidence="1">Cell membrane</location>
        <topology evidence="1">Multi-pass membrane protein</topology>
    </subcellularLocation>
</comment>
<proteinExistence type="predicted"/>
<sequence length="263" mass="29726">MLKTLLRSTRISWGAKNVHMYLLALTYASSVDPLGFLMGLFLVTLLWGGLYSLNDLTDIEVDRKDRMKSSRPFIENHVEPWRVLVFIGAIIITSLLVSYILNPIFSLIMLLMVLNQFIYTLPPLRLKDTMLAPLASTATNTVLRLASASVLLGGLLVVPPPVYLMMYLAGMGTYLMYKERGLMTTAVSIIFCIILGYAYLEGYISILQILIVILPSFIATVPLYLSNFTERERMVEIADFIYHRVLMIFYLGCIIILLYMKGA</sequence>
<feature type="transmembrane region" description="Helical" evidence="5">
    <location>
        <begin position="240"/>
        <end position="260"/>
    </location>
</feature>
<evidence type="ECO:0000256" key="5">
    <source>
        <dbReference type="SAM" id="Phobius"/>
    </source>
</evidence>
<dbReference type="InterPro" id="IPR000537">
    <property type="entry name" value="UbiA_prenyltransferase"/>
</dbReference>
<evidence type="ECO:0000313" key="7">
    <source>
        <dbReference type="Proteomes" id="UP000538031"/>
    </source>
</evidence>
<feature type="transmembrane region" description="Helical" evidence="5">
    <location>
        <begin position="80"/>
        <end position="97"/>
    </location>
</feature>
<feature type="transmembrane region" description="Helical" evidence="5">
    <location>
        <begin position="104"/>
        <end position="122"/>
    </location>
</feature>
<organism evidence="6 7">
    <name type="scientific">Methanothermobacter thermautotrophicus</name>
    <name type="common">Methanobacterium thermoformicicum</name>
    <dbReference type="NCBI Taxonomy" id="145262"/>
    <lineage>
        <taxon>Archaea</taxon>
        <taxon>Methanobacteriati</taxon>
        <taxon>Methanobacteriota</taxon>
        <taxon>Methanomada group</taxon>
        <taxon>Methanobacteria</taxon>
        <taxon>Methanobacteriales</taxon>
        <taxon>Methanobacteriaceae</taxon>
        <taxon>Methanothermobacter</taxon>
    </lineage>
</organism>
<evidence type="ECO:0000313" key="6">
    <source>
        <dbReference type="EMBL" id="HIH64060.1"/>
    </source>
</evidence>
<evidence type="ECO:0000256" key="3">
    <source>
        <dbReference type="ARBA" id="ARBA00022989"/>
    </source>
</evidence>
<feature type="transmembrane region" description="Helical" evidence="5">
    <location>
        <begin position="21"/>
        <end position="47"/>
    </location>
</feature>
<dbReference type="Pfam" id="PF01040">
    <property type="entry name" value="UbiA"/>
    <property type="match status" value="1"/>
</dbReference>
<name>A0A7J4MUU5_METTF</name>
<reference evidence="7" key="1">
    <citation type="journal article" date="2020" name="bioRxiv">
        <title>A rank-normalized archaeal taxonomy based on genome phylogeny resolves widespread incomplete and uneven classifications.</title>
        <authorList>
            <person name="Rinke C."/>
            <person name="Chuvochina M."/>
            <person name="Mussig A.J."/>
            <person name="Chaumeil P.-A."/>
            <person name="Waite D.W."/>
            <person name="Whitman W.B."/>
            <person name="Parks D.H."/>
            <person name="Hugenholtz P."/>
        </authorList>
    </citation>
    <scope>NUCLEOTIDE SEQUENCE [LARGE SCALE GENOMIC DNA]</scope>
</reference>
<dbReference type="Proteomes" id="UP000538031">
    <property type="component" value="Unassembled WGS sequence"/>
</dbReference>
<evidence type="ECO:0000256" key="1">
    <source>
        <dbReference type="ARBA" id="ARBA00004651"/>
    </source>
</evidence>
<dbReference type="InterPro" id="IPR044878">
    <property type="entry name" value="UbiA_sf"/>
</dbReference>
<feature type="transmembrane region" description="Helical" evidence="5">
    <location>
        <begin position="142"/>
        <end position="169"/>
    </location>
</feature>
<evidence type="ECO:0000256" key="2">
    <source>
        <dbReference type="ARBA" id="ARBA00022692"/>
    </source>
</evidence>
<feature type="transmembrane region" description="Helical" evidence="5">
    <location>
        <begin position="181"/>
        <end position="200"/>
    </location>
</feature>
<dbReference type="GO" id="GO:0016765">
    <property type="term" value="F:transferase activity, transferring alkyl or aryl (other than methyl) groups"/>
    <property type="evidence" value="ECO:0007669"/>
    <property type="project" value="InterPro"/>
</dbReference>
<dbReference type="GO" id="GO:0005886">
    <property type="term" value="C:plasma membrane"/>
    <property type="evidence" value="ECO:0007669"/>
    <property type="project" value="UniProtKB-SubCell"/>
</dbReference>
<gene>
    <name evidence="6" type="primary">ubiA</name>
    <name evidence="6" type="ORF">HA285_00390</name>
</gene>
<comment type="caution">
    <text evidence="6">The sequence shown here is derived from an EMBL/GenBank/DDBJ whole genome shotgun (WGS) entry which is preliminary data.</text>
</comment>
<accession>A0A7J4MUU5</accession>
<dbReference type="Gene3D" id="1.10.357.140">
    <property type="entry name" value="UbiA prenyltransferase"/>
    <property type="match status" value="1"/>
</dbReference>
<protein>
    <submittedName>
        <fullName evidence="6">UbiA family prenyltransferase</fullName>
    </submittedName>
</protein>
<dbReference type="AlphaFoldDB" id="A0A7J4MUU5"/>
<feature type="transmembrane region" description="Helical" evidence="5">
    <location>
        <begin position="206"/>
        <end position="228"/>
    </location>
</feature>
<keyword evidence="4 5" id="KW-0472">Membrane</keyword>
<keyword evidence="3 5" id="KW-1133">Transmembrane helix</keyword>